<keyword evidence="3" id="KW-1185">Reference proteome</keyword>
<evidence type="ECO:0000313" key="2">
    <source>
        <dbReference type="EMBL" id="BAY54628.1"/>
    </source>
</evidence>
<feature type="transmembrane region" description="Helical" evidence="1">
    <location>
        <begin position="622"/>
        <end position="655"/>
    </location>
</feature>
<dbReference type="Proteomes" id="UP000217895">
    <property type="component" value="Chromosome"/>
</dbReference>
<keyword evidence="1" id="KW-0812">Transmembrane</keyword>
<organism evidence="2 3">
    <name type="scientific">Leptolyngbya boryana NIES-2135</name>
    <dbReference type="NCBI Taxonomy" id="1973484"/>
    <lineage>
        <taxon>Bacteria</taxon>
        <taxon>Bacillati</taxon>
        <taxon>Cyanobacteriota</taxon>
        <taxon>Cyanophyceae</taxon>
        <taxon>Leptolyngbyales</taxon>
        <taxon>Leptolyngbyaceae</taxon>
        <taxon>Leptolyngbya group</taxon>
        <taxon>Leptolyngbya</taxon>
    </lineage>
</organism>
<dbReference type="EMBL" id="AP018203">
    <property type="protein sequence ID" value="BAY54628.1"/>
    <property type="molecule type" value="Genomic_DNA"/>
</dbReference>
<dbReference type="AlphaFoldDB" id="A0A1Z4JD74"/>
<evidence type="ECO:0000256" key="1">
    <source>
        <dbReference type="SAM" id="Phobius"/>
    </source>
</evidence>
<protein>
    <submittedName>
        <fullName evidence="2">Uncharacterized protein</fullName>
    </submittedName>
</protein>
<evidence type="ECO:0000313" key="3">
    <source>
        <dbReference type="Proteomes" id="UP000217895"/>
    </source>
</evidence>
<keyword evidence="1" id="KW-1133">Transmembrane helix</keyword>
<name>A0A1Z4JD74_LEPBY</name>
<accession>A0A1Z4JD74</accession>
<proteinExistence type="predicted"/>
<keyword evidence="1" id="KW-0472">Membrane</keyword>
<reference evidence="2 3" key="1">
    <citation type="submission" date="2017-06" db="EMBL/GenBank/DDBJ databases">
        <title>Genome sequencing of cyanobaciteial culture collection at National Institute for Environmental Studies (NIES).</title>
        <authorList>
            <person name="Hirose Y."/>
            <person name="Shimura Y."/>
            <person name="Fujisawa T."/>
            <person name="Nakamura Y."/>
            <person name="Kawachi M."/>
        </authorList>
    </citation>
    <scope>NUCLEOTIDE SEQUENCE [LARGE SCALE GENOMIC DNA]</scope>
    <source>
        <strain evidence="2 3">NIES-2135</strain>
    </source>
</reference>
<gene>
    <name evidence="2" type="ORF">NIES2135_14460</name>
</gene>
<sequence length="1128" mass="126660">MSDALSTYSFLPWLRQGIANNIQSGSSKLRAEIPVQLTLKGEGISPSPLSDSINKSIQVYGPGDVVGIEKRAIVKVEPRHWITNFEPNYLPYIEFYDEDFPWRYTPAAPDLAKHRLTPWIMLVVLTESEFESGKNIQNRPLSYIEIAQAETVLPRFDQLWAWAHVHVNRDLGATGEGMSSTQTDAFLAKLQTALNENPDFGYSRILCPRKLAANTAYHAFLMPVFESGRLAGLGLDPAKTPSVTAFAGANYSGRLDPTAYPYYHRWYFQTGSQGDFEYLVRLLQPKPVDKSVGRRDLDVQRPGVNLPGILDLDGILKLGGALRVPLESLNPEEQGEVLTYENWAQPYPHPFQSALASLINLADDYTVQSALDANQQLPVPPTTPIELEPSSEPVLETETDADPLITPPIYGRWHALTQRLLSDRASNPLPNSENWVHELNLDPRHRVAAGFGTDVVRTNQEDYMNAAWEQVGDVLEANRRIRWAQLAKEVSWVWYDRHLRPWRQVSLNSVLVFTAPLHRRVVDPEQGLTVHHQLQTSRVVPALMSTPMRRVLRSRGRIMKSLPFSGTIQPTTLLDRVNTGEVSSAPPKQTPGGVLTVDEVADIVEPDDIPTPIKDLLRRFPWLPLVVLLLLLLLAILVLGLSGPLVLVAAIAFGVLFRYYDRLQRWAQGVQQSVAIREVDQTPASVDEIPRSPNFEIAEPGSEIRPKLGDTDSPEAITFKAALKDSYELIEASREVGQTPYRGSVNLPNLGTTTFEKINPEVTIPRRIESTIFFPERLKDLLPQLAETFIEAMAYPEIDLPMYKPLVSISSELFLPNINKIEQNSITLLETNQKFIEAYMVGLNHEFARELLWREYPTDQRGSYFRQFWDVSSFLNPGNLNDAALKEKLRDIPPLHRWSQASKLGDHDHREAQGDKEEEVVLVIRGELLKKYPTAVIYAHKAEWALKDDGTIDLTKERRLVSLSDAELANPPRTKVKTPLYQAQVSPDIYFFGFDLTALEARGGSGTEPGDQNKAGWFFVIKERPGEPRFGLDIDHSGAPNVWNLWNDLAWEDVQPAPPGSFLEINRSFTLTAPNPGADAEGAARLTQHNEDRDIRWDIDTNAADLAYILYQVPVLVAVHAAEMLSAP</sequence>